<accession>A0ABT4GQB1</accession>
<evidence type="ECO:0000256" key="5">
    <source>
        <dbReference type="ARBA" id="ARBA00023288"/>
    </source>
</evidence>
<dbReference type="InterPro" id="IPR006059">
    <property type="entry name" value="SBP"/>
</dbReference>
<keyword evidence="3" id="KW-0472">Membrane</keyword>
<dbReference type="PROSITE" id="PS51257">
    <property type="entry name" value="PROKAR_LIPOPROTEIN"/>
    <property type="match status" value="1"/>
</dbReference>
<evidence type="ECO:0000256" key="4">
    <source>
        <dbReference type="ARBA" id="ARBA00023139"/>
    </source>
</evidence>
<keyword evidence="1" id="KW-1003">Cell membrane</keyword>
<evidence type="ECO:0000256" key="2">
    <source>
        <dbReference type="ARBA" id="ARBA00022729"/>
    </source>
</evidence>
<reference evidence="7 8" key="1">
    <citation type="submission" date="2022-05" db="EMBL/GenBank/DDBJ databases">
        <title>Genome Sequencing of Bee-Associated Microbes.</title>
        <authorList>
            <person name="Dunlap C."/>
        </authorList>
    </citation>
    <scope>NUCLEOTIDE SEQUENCE [LARGE SCALE GENOMIC DNA]</scope>
    <source>
        <strain evidence="7 8">NRRL B-14421</strain>
    </source>
</reference>
<dbReference type="Gene3D" id="3.40.190.10">
    <property type="entry name" value="Periplasmic binding protein-like II"/>
    <property type="match status" value="2"/>
</dbReference>
<dbReference type="PANTHER" id="PTHR43649">
    <property type="entry name" value="ARABINOSE-BINDING PROTEIN-RELATED"/>
    <property type="match status" value="1"/>
</dbReference>
<keyword evidence="2 6" id="KW-0732">Signal</keyword>
<evidence type="ECO:0000313" key="7">
    <source>
        <dbReference type="EMBL" id="MCY9698241.1"/>
    </source>
</evidence>
<gene>
    <name evidence="7" type="ORF">M5X19_36180</name>
</gene>
<organism evidence="7 8">
    <name type="scientific">Paenibacillus alginolyticus</name>
    <dbReference type="NCBI Taxonomy" id="59839"/>
    <lineage>
        <taxon>Bacteria</taxon>
        <taxon>Bacillati</taxon>
        <taxon>Bacillota</taxon>
        <taxon>Bacilli</taxon>
        <taxon>Bacillales</taxon>
        <taxon>Paenibacillaceae</taxon>
        <taxon>Paenibacillus</taxon>
    </lineage>
</organism>
<dbReference type="SUPFAM" id="SSF53850">
    <property type="entry name" value="Periplasmic binding protein-like II"/>
    <property type="match status" value="1"/>
</dbReference>
<dbReference type="PANTHER" id="PTHR43649:SF33">
    <property type="entry name" value="POLYGALACTURONAN_RHAMNOGALACTURONAN-BINDING PROTEIN YTCQ"/>
    <property type="match status" value="1"/>
</dbReference>
<dbReference type="Proteomes" id="UP001527099">
    <property type="component" value="Unassembled WGS sequence"/>
</dbReference>
<evidence type="ECO:0000256" key="3">
    <source>
        <dbReference type="ARBA" id="ARBA00023136"/>
    </source>
</evidence>
<feature type="chain" id="PRO_5045406972" evidence="6">
    <location>
        <begin position="23"/>
        <end position="500"/>
    </location>
</feature>
<evidence type="ECO:0000256" key="1">
    <source>
        <dbReference type="ARBA" id="ARBA00022475"/>
    </source>
</evidence>
<feature type="signal peptide" evidence="6">
    <location>
        <begin position="1"/>
        <end position="22"/>
    </location>
</feature>
<keyword evidence="5" id="KW-0449">Lipoprotein</keyword>
<dbReference type="EMBL" id="JAMDMX010000218">
    <property type="protein sequence ID" value="MCY9698241.1"/>
    <property type="molecule type" value="Genomic_DNA"/>
</dbReference>
<dbReference type="Pfam" id="PF01547">
    <property type="entry name" value="SBP_bac_1"/>
    <property type="match status" value="1"/>
</dbReference>
<dbReference type="RefSeq" id="WP_029197253.1">
    <property type="nucleotide sequence ID" value="NZ_JAMDMW010000043.1"/>
</dbReference>
<comment type="caution">
    <text evidence="7">The sequence shown here is derived from an EMBL/GenBank/DDBJ whole genome shotgun (WGS) entry which is preliminary data.</text>
</comment>
<name>A0ABT4GQB1_9BACL</name>
<keyword evidence="8" id="KW-1185">Reference proteome</keyword>
<proteinExistence type="predicted"/>
<evidence type="ECO:0000313" key="8">
    <source>
        <dbReference type="Proteomes" id="UP001527099"/>
    </source>
</evidence>
<protein>
    <submittedName>
        <fullName evidence="7">Extracellular solute-binding protein</fullName>
    </submittedName>
</protein>
<evidence type="ECO:0000256" key="6">
    <source>
        <dbReference type="SAM" id="SignalP"/>
    </source>
</evidence>
<keyword evidence="4" id="KW-0564">Palmitate</keyword>
<dbReference type="InterPro" id="IPR050490">
    <property type="entry name" value="Bact_solute-bd_prot1"/>
</dbReference>
<sequence>MKKLISMSICVSLAVAALTGCGANNGGSGTGTTGTSPSASAKVDAPKPELRQLGFQRNFDTNQDPVAKMLEEKTGYKVKYETLPLENPDDKLNLLMANKEPYDILKLSGSQYRKLASQGALEPLDDLLKNYGQTLAKINTPESFEAAKVDGKIYGIPERHPRGFVGSSLAIRQDVLDELGMKVPTSLDEFYQLLKTIKEKKKDMIPFAGFESVITEISGAFGIATQWLEKDGKLVNRLDDPGMKEYLAFMSKLYSEGLLDPEWPVNKAATVQQKFSSGKAAVIPYGWGMAPAVTTAMVKNFPTAKITLIPGLKGKDGTQAQMIQGGGISWYIAIPKVSKNKQEAMKYLDLKVQPELFQNLSVGEEGVHFKKENGKMFPILPKFNDERGNADWFLTSTNPEAFQELWLLRVRKDPVLYATFEEIQKQMSFGKKDPLIFAPPLPMLGTNIQKLTKSENDYIIKVFAGAEKLDGYDNFVKQWKADGGSDVIKEVTDWYAKSKK</sequence>